<dbReference type="EMBL" id="JAUTWS010000012">
    <property type="protein sequence ID" value="MDO9709567.1"/>
    <property type="molecule type" value="Genomic_DNA"/>
</dbReference>
<dbReference type="PROSITE" id="PS51257">
    <property type="entry name" value="PROKAR_LIPOPROTEIN"/>
    <property type="match status" value="1"/>
</dbReference>
<organism evidence="4 5">
    <name type="scientific">Paracraurococcus lichenis</name>
    <dbReference type="NCBI Taxonomy" id="3064888"/>
    <lineage>
        <taxon>Bacteria</taxon>
        <taxon>Pseudomonadati</taxon>
        <taxon>Pseudomonadota</taxon>
        <taxon>Alphaproteobacteria</taxon>
        <taxon>Acetobacterales</taxon>
        <taxon>Roseomonadaceae</taxon>
        <taxon>Paracraurococcus</taxon>
    </lineage>
</organism>
<evidence type="ECO:0000256" key="3">
    <source>
        <dbReference type="SAM" id="SignalP"/>
    </source>
</evidence>
<evidence type="ECO:0000256" key="2">
    <source>
        <dbReference type="SAM" id="Phobius"/>
    </source>
</evidence>
<keyword evidence="2" id="KW-0472">Membrane</keyword>
<keyword evidence="3" id="KW-0732">Signal</keyword>
<dbReference type="SUPFAM" id="SSF52540">
    <property type="entry name" value="P-loop containing nucleoside triphosphate hydrolases"/>
    <property type="match status" value="1"/>
</dbReference>
<feature type="transmembrane region" description="Helical" evidence="2">
    <location>
        <begin position="111"/>
        <end position="134"/>
    </location>
</feature>
<feature type="chain" id="PRO_5046156252" evidence="3">
    <location>
        <begin position="33"/>
        <end position="393"/>
    </location>
</feature>
<keyword evidence="2" id="KW-1133">Transmembrane helix</keyword>
<protein>
    <submittedName>
        <fullName evidence="4">Uncharacterized protein</fullName>
    </submittedName>
</protein>
<dbReference type="Gene3D" id="3.40.50.300">
    <property type="entry name" value="P-loop containing nucleotide triphosphate hydrolases"/>
    <property type="match status" value="1"/>
</dbReference>
<accession>A0ABT9E074</accession>
<evidence type="ECO:0000256" key="1">
    <source>
        <dbReference type="SAM" id="MobiDB-lite"/>
    </source>
</evidence>
<evidence type="ECO:0000313" key="5">
    <source>
        <dbReference type="Proteomes" id="UP001243009"/>
    </source>
</evidence>
<dbReference type="RefSeq" id="WP_305104434.1">
    <property type="nucleotide sequence ID" value="NZ_JAUTWS010000012.1"/>
</dbReference>
<dbReference type="InterPro" id="IPR027417">
    <property type="entry name" value="P-loop_NTPase"/>
</dbReference>
<comment type="caution">
    <text evidence="4">The sequence shown here is derived from an EMBL/GenBank/DDBJ whole genome shotgun (WGS) entry which is preliminary data.</text>
</comment>
<feature type="signal peptide" evidence="3">
    <location>
        <begin position="1"/>
        <end position="32"/>
    </location>
</feature>
<evidence type="ECO:0000313" key="4">
    <source>
        <dbReference type="EMBL" id="MDO9709567.1"/>
    </source>
</evidence>
<feature type="region of interest" description="Disordered" evidence="1">
    <location>
        <begin position="38"/>
        <end position="91"/>
    </location>
</feature>
<feature type="compositionally biased region" description="Pro residues" evidence="1">
    <location>
        <begin position="52"/>
        <end position="91"/>
    </location>
</feature>
<sequence length="393" mass="44078">MINKCCERLFRNFACLTLFLLSSVGMVQSCYAQVQPPPSRAQSQLPRAAPQPVQPQPPQVVQPPQPQPAQPPPTIQAEPLPPVPPRPPEPPDVLTSITRALFGKLSNDPQAQALIVGITFLVFTNCLSVFYAWLKTTRLATARNEYKTALDKHLTRRETGVKGDLPQTYEEFYNKVFVLGEPGTGKTTLVRSLTLNVNADPRVKTEKPRIYTFLHETIYANSDFPQSDFAVVTRVDVNDYRGQSLAEALVQFQSVNPQSKAKTWTSLILIIDLFDPPRDNQSLVQPQPNWSEARVRHHVQCWPANQLNAQIDMVRRAGQLRYLCLFVNKLDLLVNANTDHIRAIEEATRPIYDTLLEASSGAICERIIGSTQRGIGVSLLQSRLINPRWNPEG</sequence>
<reference evidence="4 5" key="1">
    <citation type="submission" date="2023-08" db="EMBL/GenBank/DDBJ databases">
        <title>The draft genome sequence of Paracraurococcus sp. LOR1-02.</title>
        <authorList>
            <person name="Kingkaew E."/>
            <person name="Tanasupawat S."/>
        </authorList>
    </citation>
    <scope>NUCLEOTIDE SEQUENCE [LARGE SCALE GENOMIC DNA]</scope>
    <source>
        <strain evidence="4 5">LOR1-02</strain>
    </source>
</reference>
<keyword evidence="5" id="KW-1185">Reference proteome</keyword>
<name>A0ABT9E074_9PROT</name>
<proteinExistence type="predicted"/>
<gene>
    <name evidence="4" type="ORF">Q7A36_14540</name>
</gene>
<keyword evidence="2" id="KW-0812">Transmembrane</keyword>
<dbReference type="Proteomes" id="UP001243009">
    <property type="component" value="Unassembled WGS sequence"/>
</dbReference>